<dbReference type="SUPFAM" id="SSF63829">
    <property type="entry name" value="Calcium-dependent phosphotriesterase"/>
    <property type="match status" value="1"/>
</dbReference>
<feature type="domain" description="Strictosidine synthase conserved region" evidence="8">
    <location>
        <begin position="172"/>
        <end position="259"/>
    </location>
</feature>
<evidence type="ECO:0000256" key="1">
    <source>
        <dbReference type="ARBA" id="ARBA00004116"/>
    </source>
</evidence>
<keyword evidence="3" id="KW-0597">Phosphoprotein</keyword>
<dbReference type="InterPro" id="IPR011042">
    <property type="entry name" value="6-blade_b-propeller_TolB-like"/>
</dbReference>
<sequence length="614" mass="68988">MSSLTLQSSSSSSSSTQTTAKSLWPFTFLIALALSAAVIYQLDSFDFAVPTLKGNTTVAVPEINIHILKGWEKVGLGRLWAPEDIAYDPNARVIYTGCGDGWIKRVTVNDSAADSVVEDWVNTGGRPLGIVRGLEGEVIVADADKGLLKVSSDRGIQLLTDEAEGLKFGLTDGVDIAENGVIYFTDASYKYSFREFTLDLLEGKPHGRFMSYDPATKKTKVLARDLYFANGVSVSPDQQFVIFCETPLFICKRYYINGEKNGSVEIFIDNIPGMPDNIRYDGEGQFWIALTSGVTYVRRLAQRYPFIRKIAGLMEKYVGLPNQGYSGGVLAADLEGKPTLHYYDQDLFLTSGVTKIGDHLYLGSINKPYILRLNIKDKENTMMYDRLGFMLVGCLDVLGVDFELSMARNVSYMLNLYHTSKYVIENGSINTFSNIPDDGLFVEERLSYEGLISKICMTLGWDPRHVKLHLSLIFDSPGGRRVVKIKNDSHVEFMNRVDPMSCLDLYIDLEDITQEEREASLENVSFGDFRRGERASTSRNRDEEETPLFAQNDYREELDSDYIAPSESEEDVMSPERVILKKVMMKGWKMRKGIVIYSPDAMYIVRWGTGMPHV</sequence>
<evidence type="ECO:0000313" key="10">
    <source>
        <dbReference type="Proteomes" id="UP001161247"/>
    </source>
</evidence>
<dbReference type="GO" id="GO:0005773">
    <property type="term" value="C:vacuole"/>
    <property type="evidence" value="ECO:0007669"/>
    <property type="project" value="UniProtKB-SubCell"/>
</dbReference>
<keyword evidence="6" id="KW-0325">Glycoprotein</keyword>
<proteinExistence type="inferred from homology"/>
<keyword evidence="5" id="KW-0732">Signal</keyword>
<evidence type="ECO:0000256" key="4">
    <source>
        <dbReference type="ARBA" id="ARBA00022554"/>
    </source>
</evidence>
<dbReference type="Proteomes" id="UP001161247">
    <property type="component" value="Chromosome 9"/>
</dbReference>
<gene>
    <name evidence="9" type="ORF">OLC1_LOCUS24635</name>
</gene>
<dbReference type="EMBL" id="OX459126">
    <property type="protein sequence ID" value="CAI9118860.1"/>
    <property type="molecule type" value="Genomic_DNA"/>
</dbReference>
<comment type="subcellular location">
    <subcellularLocation>
        <location evidence="1">Vacuole</location>
    </subcellularLocation>
</comment>
<dbReference type="GO" id="GO:0012505">
    <property type="term" value="C:endomembrane system"/>
    <property type="evidence" value="ECO:0007669"/>
    <property type="project" value="TreeGrafter"/>
</dbReference>
<evidence type="ECO:0000256" key="7">
    <source>
        <dbReference type="SAM" id="Phobius"/>
    </source>
</evidence>
<reference evidence="9" key="1">
    <citation type="submission" date="2023-03" db="EMBL/GenBank/DDBJ databases">
        <authorList>
            <person name="Julca I."/>
        </authorList>
    </citation>
    <scope>NUCLEOTIDE SEQUENCE</scope>
</reference>
<keyword evidence="7" id="KW-0472">Membrane</keyword>
<protein>
    <submittedName>
        <fullName evidence="9">OLC1v1020487C1</fullName>
    </submittedName>
</protein>
<dbReference type="FunFam" id="2.120.10.30:FF:000073">
    <property type="entry name" value="Protein STRICTOSIDINE SYNTHASE-LIKE 6"/>
    <property type="match status" value="1"/>
</dbReference>
<feature type="transmembrane region" description="Helical" evidence="7">
    <location>
        <begin position="23"/>
        <end position="42"/>
    </location>
</feature>
<accession>A0AAV1EGJ7</accession>
<evidence type="ECO:0000256" key="3">
    <source>
        <dbReference type="ARBA" id="ARBA00022553"/>
    </source>
</evidence>
<keyword evidence="10" id="KW-1185">Reference proteome</keyword>
<evidence type="ECO:0000313" key="9">
    <source>
        <dbReference type="EMBL" id="CAI9118860.1"/>
    </source>
</evidence>
<dbReference type="AlphaFoldDB" id="A0AAV1EGJ7"/>
<keyword evidence="4" id="KW-0926">Vacuole</keyword>
<keyword evidence="7" id="KW-1133">Transmembrane helix</keyword>
<keyword evidence="7" id="KW-0812">Transmembrane</keyword>
<dbReference type="Pfam" id="PF20067">
    <property type="entry name" value="SSL_N"/>
    <property type="match status" value="1"/>
</dbReference>
<evidence type="ECO:0000256" key="6">
    <source>
        <dbReference type="ARBA" id="ARBA00023180"/>
    </source>
</evidence>
<organism evidence="9 10">
    <name type="scientific">Oldenlandia corymbosa var. corymbosa</name>
    <dbReference type="NCBI Taxonomy" id="529605"/>
    <lineage>
        <taxon>Eukaryota</taxon>
        <taxon>Viridiplantae</taxon>
        <taxon>Streptophyta</taxon>
        <taxon>Embryophyta</taxon>
        <taxon>Tracheophyta</taxon>
        <taxon>Spermatophyta</taxon>
        <taxon>Magnoliopsida</taxon>
        <taxon>eudicotyledons</taxon>
        <taxon>Gunneridae</taxon>
        <taxon>Pentapetalae</taxon>
        <taxon>asterids</taxon>
        <taxon>lamiids</taxon>
        <taxon>Gentianales</taxon>
        <taxon>Rubiaceae</taxon>
        <taxon>Rubioideae</taxon>
        <taxon>Spermacoceae</taxon>
        <taxon>Hedyotis-Oldenlandia complex</taxon>
        <taxon>Oldenlandia</taxon>
    </lineage>
</organism>
<dbReference type="InterPro" id="IPR018119">
    <property type="entry name" value="Strictosidine_synth_cons-reg"/>
</dbReference>
<evidence type="ECO:0000256" key="2">
    <source>
        <dbReference type="ARBA" id="ARBA00009191"/>
    </source>
</evidence>
<dbReference type="GO" id="GO:0016787">
    <property type="term" value="F:hydrolase activity"/>
    <property type="evidence" value="ECO:0007669"/>
    <property type="project" value="TreeGrafter"/>
</dbReference>
<name>A0AAV1EGJ7_OLDCO</name>
<dbReference type="Gene3D" id="2.120.10.30">
    <property type="entry name" value="TolB, C-terminal domain"/>
    <property type="match status" value="1"/>
</dbReference>
<dbReference type="GO" id="GO:0009753">
    <property type="term" value="P:response to jasmonic acid"/>
    <property type="evidence" value="ECO:0007669"/>
    <property type="project" value="UniProtKB-ARBA"/>
</dbReference>
<evidence type="ECO:0000256" key="5">
    <source>
        <dbReference type="ARBA" id="ARBA00022729"/>
    </source>
</evidence>
<dbReference type="Pfam" id="PF03088">
    <property type="entry name" value="Str_synth"/>
    <property type="match status" value="1"/>
</dbReference>
<dbReference type="PANTHER" id="PTHR10426">
    <property type="entry name" value="STRICTOSIDINE SYNTHASE-RELATED"/>
    <property type="match status" value="1"/>
</dbReference>
<comment type="similarity">
    <text evidence="2">Belongs to the strictosidine synthase family.</text>
</comment>
<evidence type="ECO:0000259" key="8">
    <source>
        <dbReference type="Pfam" id="PF03088"/>
    </source>
</evidence>
<dbReference type="PANTHER" id="PTHR10426:SF88">
    <property type="entry name" value="ADIPOCYTE PLASMA MEMBRANE-ASSOCIATED PROTEIN HEMOMUCIN-RELATED"/>
    <property type="match status" value="1"/>
</dbReference>